<feature type="non-terminal residue" evidence="2">
    <location>
        <position position="1"/>
    </location>
</feature>
<protein>
    <recommendedName>
        <fullName evidence="1">Chromo domain-containing protein</fullName>
    </recommendedName>
</protein>
<dbReference type="Pfam" id="PF00385">
    <property type="entry name" value="Chromo"/>
    <property type="match status" value="1"/>
</dbReference>
<proteinExistence type="predicted"/>
<reference evidence="2" key="1">
    <citation type="submission" date="2013-11" db="EMBL/GenBank/DDBJ databases">
        <title>The Genome Sequence of Phytophthora parasitica IAC_01/95.</title>
        <authorList>
            <consortium name="The Broad Institute Genomics Platform"/>
            <person name="Russ C."/>
            <person name="Tyler B."/>
            <person name="Panabieres F."/>
            <person name="Shan W."/>
            <person name="Tripathy S."/>
            <person name="Grunwald N."/>
            <person name="Machado M."/>
            <person name="Johnson C.S."/>
            <person name="Arredondo F."/>
            <person name="Hong C."/>
            <person name="Coffey M."/>
            <person name="Young S.K."/>
            <person name="Zeng Q."/>
            <person name="Gargeya S."/>
            <person name="Fitzgerald M."/>
            <person name="Abouelleil A."/>
            <person name="Alvarado L."/>
            <person name="Chapman S.B."/>
            <person name="Gainer-Dewar J."/>
            <person name="Goldberg J."/>
            <person name="Griggs A."/>
            <person name="Gujja S."/>
            <person name="Hansen M."/>
            <person name="Howarth C."/>
            <person name="Imamovic A."/>
            <person name="Ireland A."/>
            <person name="Larimer J."/>
            <person name="McCowan C."/>
            <person name="Murphy C."/>
            <person name="Pearson M."/>
            <person name="Poon T.W."/>
            <person name="Priest M."/>
            <person name="Roberts A."/>
            <person name="Saif S."/>
            <person name="Shea T."/>
            <person name="Sykes S."/>
            <person name="Wortman J."/>
            <person name="Nusbaum C."/>
            <person name="Birren B."/>
        </authorList>
    </citation>
    <scope>NUCLEOTIDE SEQUENCE [LARGE SCALE GENOMIC DNA]</scope>
    <source>
        <strain evidence="2">IAC_01/95</strain>
    </source>
</reference>
<dbReference type="InterPro" id="IPR000953">
    <property type="entry name" value="Chromo/chromo_shadow_dom"/>
</dbReference>
<dbReference type="PANTHER" id="PTHR46148">
    <property type="entry name" value="CHROMO DOMAIN-CONTAINING PROTEIN"/>
    <property type="match status" value="1"/>
</dbReference>
<dbReference type="VEuPathDB" id="FungiDB:PPTG_02067"/>
<dbReference type="PROSITE" id="PS50013">
    <property type="entry name" value="CHROMO_2"/>
    <property type="match status" value="1"/>
</dbReference>
<organism evidence="2">
    <name type="scientific">Phytophthora nicotianae</name>
    <name type="common">Potato buckeye rot agent</name>
    <name type="synonym">Phytophthora parasitica</name>
    <dbReference type="NCBI Taxonomy" id="4792"/>
    <lineage>
        <taxon>Eukaryota</taxon>
        <taxon>Sar</taxon>
        <taxon>Stramenopiles</taxon>
        <taxon>Oomycota</taxon>
        <taxon>Peronosporomycetes</taxon>
        <taxon>Peronosporales</taxon>
        <taxon>Peronosporaceae</taxon>
        <taxon>Phytophthora</taxon>
    </lineage>
</organism>
<feature type="domain" description="Chromo" evidence="1">
    <location>
        <begin position="139"/>
        <end position="192"/>
    </location>
</feature>
<gene>
    <name evidence="2" type="ORF">L914_10121</name>
</gene>
<dbReference type="SUPFAM" id="SSF54160">
    <property type="entry name" value="Chromo domain-like"/>
    <property type="match status" value="1"/>
</dbReference>
<dbReference type="EMBL" id="KI693291">
    <property type="protein sequence ID" value="ETM44669.1"/>
    <property type="molecule type" value="Genomic_DNA"/>
</dbReference>
<evidence type="ECO:0000259" key="1">
    <source>
        <dbReference type="PROSITE" id="PS50013"/>
    </source>
</evidence>
<sequence>VTEGIRNRVKHSEFIESQANILAKARRWIADAQERMAEHYNKNRRQQTFKRGDEVMLSGEYLSVRHLGTTKKKFGARWVGPFEVTKCIGRGHYQLRLPPGVRIHPIFHTSIMKPYITAEYRRQNQKLFKVRLADGTEGELVEDILNHKRSRKQTLHKVKWLGQSRTTWEPATSLTSITGHIDCYHERRQEHR</sequence>
<dbReference type="InterPro" id="IPR023780">
    <property type="entry name" value="Chromo_domain"/>
</dbReference>
<accession>W2NAE1</accession>
<evidence type="ECO:0000313" key="2">
    <source>
        <dbReference type="EMBL" id="ETM44669.1"/>
    </source>
</evidence>
<dbReference type="Pfam" id="PF24626">
    <property type="entry name" value="SH3_Tf2-1"/>
    <property type="match status" value="1"/>
</dbReference>
<dbReference type="Gene3D" id="2.40.50.40">
    <property type="match status" value="1"/>
</dbReference>
<dbReference type="PANTHER" id="PTHR46148:SF57">
    <property type="entry name" value="OS12G0499874 PROTEIN"/>
    <property type="match status" value="1"/>
</dbReference>
<dbReference type="AlphaFoldDB" id="W2NAE1"/>
<name>W2NAE1_PHYNI</name>
<dbReference type="Proteomes" id="UP000054532">
    <property type="component" value="Unassembled WGS sequence"/>
</dbReference>
<dbReference type="CDD" id="cd00024">
    <property type="entry name" value="CD_CSD"/>
    <property type="match status" value="1"/>
</dbReference>
<dbReference type="InterPro" id="IPR056924">
    <property type="entry name" value="SH3_Tf2-1"/>
</dbReference>
<dbReference type="InterPro" id="IPR016197">
    <property type="entry name" value="Chromo-like_dom_sf"/>
</dbReference>